<dbReference type="InterPro" id="IPR058922">
    <property type="entry name" value="WHD_DRP"/>
</dbReference>
<evidence type="ECO:0000256" key="1">
    <source>
        <dbReference type="ARBA" id="ARBA00008894"/>
    </source>
</evidence>
<evidence type="ECO:0000313" key="14">
    <source>
        <dbReference type="Proteomes" id="UP000032180"/>
    </source>
</evidence>
<evidence type="ECO:0000259" key="9">
    <source>
        <dbReference type="Pfam" id="PF00931"/>
    </source>
</evidence>
<dbReference type="InterPro" id="IPR032675">
    <property type="entry name" value="LRR_dom_sf"/>
</dbReference>
<dbReference type="SUPFAM" id="SSF52540">
    <property type="entry name" value="P-loop containing nucleoside triphosphate hydrolases"/>
    <property type="match status" value="2"/>
</dbReference>
<dbReference type="Pfam" id="PF25019">
    <property type="entry name" value="LRR_R13L1-DRL21"/>
    <property type="match status" value="2"/>
</dbReference>
<dbReference type="GO" id="GO:0006952">
    <property type="term" value="P:defense response"/>
    <property type="evidence" value="ECO:0007669"/>
    <property type="project" value="UniProtKB-KW"/>
</dbReference>
<name>A0A0D9XS80_9ORYZ</name>
<dbReference type="Gene3D" id="3.80.10.10">
    <property type="entry name" value="Ribonuclease Inhibitor"/>
    <property type="match status" value="3"/>
</dbReference>
<evidence type="ECO:0008006" key="15">
    <source>
        <dbReference type="Google" id="ProtNLM"/>
    </source>
</evidence>
<evidence type="ECO:0000256" key="4">
    <source>
        <dbReference type="ARBA" id="ARBA00022741"/>
    </source>
</evidence>
<reference evidence="13 14" key="1">
    <citation type="submission" date="2012-08" db="EMBL/GenBank/DDBJ databases">
        <title>Oryza genome evolution.</title>
        <authorList>
            <person name="Wing R.A."/>
        </authorList>
    </citation>
    <scope>NUCLEOTIDE SEQUENCE</scope>
</reference>
<dbReference type="InterPro" id="IPR041118">
    <property type="entry name" value="Rx_N"/>
</dbReference>
<organism evidence="13 14">
    <name type="scientific">Leersia perrieri</name>
    <dbReference type="NCBI Taxonomy" id="77586"/>
    <lineage>
        <taxon>Eukaryota</taxon>
        <taxon>Viridiplantae</taxon>
        <taxon>Streptophyta</taxon>
        <taxon>Embryophyta</taxon>
        <taxon>Tracheophyta</taxon>
        <taxon>Spermatophyta</taxon>
        <taxon>Magnoliopsida</taxon>
        <taxon>Liliopsida</taxon>
        <taxon>Poales</taxon>
        <taxon>Poaceae</taxon>
        <taxon>BOP clade</taxon>
        <taxon>Oryzoideae</taxon>
        <taxon>Oryzeae</taxon>
        <taxon>Oryzinae</taxon>
        <taxon>Leersia</taxon>
    </lineage>
</organism>
<feature type="coiled-coil region" evidence="7">
    <location>
        <begin position="47"/>
        <end position="99"/>
    </location>
</feature>
<dbReference type="SUPFAM" id="SSF52058">
    <property type="entry name" value="L domain-like"/>
    <property type="match status" value="3"/>
</dbReference>
<keyword evidence="14" id="KW-1185">Reference proteome</keyword>
<keyword evidence="7" id="KW-0175">Coiled coil</keyword>
<dbReference type="Gene3D" id="3.40.50.300">
    <property type="entry name" value="P-loop containing nucleotide triphosphate hydrolases"/>
    <property type="match status" value="1"/>
</dbReference>
<evidence type="ECO:0000256" key="8">
    <source>
        <dbReference type="SAM" id="MobiDB-lite"/>
    </source>
</evidence>
<feature type="domain" description="NB-ARC" evidence="9">
    <location>
        <begin position="197"/>
        <end position="367"/>
    </location>
</feature>
<dbReference type="InterPro" id="IPR042197">
    <property type="entry name" value="Apaf_helical"/>
</dbReference>
<dbReference type="PANTHER" id="PTHR36766:SF40">
    <property type="entry name" value="DISEASE RESISTANCE PROTEIN RGA3"/>
    <property type="match status" value="1"/>
</dbReference>
<keyword evidence="2" id="KW-0433">Leucine-rich repeat</keyword>
<feature type="domain" description="R13L1/DRL21-like LRR repeat region" evidence="12">
    <location>
        <begin position="1253"/>
        <end position="1375"/>
    </location>
</feature>
<keyword evidence="4" id="KW-0547">Nucleotide-binding</keyword>
<feature type="domain" description="Disease resistance protein winged helix" evidence="11">
    <location>
        <begin position="1059"/>
        <end position="1129"/>
    </location>
</feature>
<evidence type="ECO:0000259" key="10">
    <source>
        <dbReference type="Pfam" id="PF18052"/>
    </source>
</evidence>
<dbReference type="FunFam" id="3.40.50.300:FF:001091">
    <property type="entry name" value="Probable disease resistance protein At1g61300"/>
    <property type="match status" value="1"/>
</dbReference>
<protein>
    <recommendedName>
        <fullName evidence="15">NB-ARC domain-containing protein</fullName>
    </recommendedName>
</protein>
<dbReference type="Gene3D" id="1.10.10.10">
    <property type="entry name" value="Winged helix-like DNA-binding domain superfamily/Winged helix DNA-binding domain"/>
    <property type="match status" value="2"/>
</dbReference>
<sequence length="1570" mass="178717">MSGLFASLAIKKALDTLCSILPASLSASSSSRALTGRQEQEKDLEDLRKLEKTIRRIHATLHDAEQHWEIREVSAKLRLKELKELAYDAEDVVEEYEYEVKLCKAKALEKSSSTTNHKRKRQEENEAFPRDAGTVPVSTEMASQIRMLLQRFDNLVEYHHNFTLSVSDGVRLADTSTVRTNRETSSVVVAQTILGRDEEKDKIIEILIPREGNNVESPVSVFAIVGMGGVGKTTLAQIVYNDSRMQESFDMRAWVCVSEKFDVHALTRSIICSLKKGGVIYQNIVLEKLVDEIRGKKVLLVLDDVWNEGAECWTNLCKPMMTTELCKIIVTTRSERVAKLVQTKPNFHNLNCLSFEQSWLLFKQQVAFTVDQENALSDLVEIGRAIVKKCKGLPLVIKTLASMLRWETSEQRWRDVLESRLWDLENPRNEVLPSLQLSYTHMPIYLKRCFLALSLYPKDYMFDEPDVLQLWKVLDLLHDDGYNIADETGSRYLHELVERSFLQPNFEFMRAGRYVMHDLIHDLACFLSMDEFFRVDGDTSMKIPENARYISIQNASGEISTAPPCLRAIIVLSKGATVNINNPEALFSNSGKLRALVLDKDCLGLEFSALMGKLKLLRHLKSAMLYSWHSGSDFIGGLHGIGHLINLVTLPLIDMGKDRMTELTSLNEIRELSIDGISIMSDVHDVKGANLHSKKHLQFLRLGFVEGYGISTDSHHSQQMKLLDSMRPNHSISHLMIYKYNSPMYPCWLGDASFIKLTTIEFNYCSTQSLPTLGNLPFLASLLLHSMDHVQRIGREFHGVNGFPSLIRLRFIHMPQWSEWSEAGNGDFPRLHTLLIGDATRLSSLPSESFMSLTTLELTLCPIERIPALPKLRILHIDMGYHSNSHVPLLNPLPSLECLKIICVYATCIPLVPQHLPLLRTICLSSKELMNCDGLGGLASLQHLKLWGCSKLPIHSLLPRMQLQTLDIRDKTGTCEREFKNLGSEIGRAIVKKCKGLPLVIKTLASMLRWETSEQRWRDVLENRLWDLKNPRNEVLPSLQLSYTHMPIYLKRCFLALSLYPKDFLLDTPDVLQLWKVLDLLQGDGYHNSDETGSRYLHELVERSFLQANFEFFGEDGRYVMHDLIHDLACFLSMDEFFRLDGDASMEIPQNARAIIVLPKATVNINNPEELFSNCGKLRALVLDKNCLGLEFPTLMSKLKLLRHLKFTRRHTYSFGQLCEPVRNHIGGLHGIGHLINLVTLPPIDMGNDRTAELMSLNEIRELSISRIMLNIHDVKGANIHSKKHLQLLQLDFGNEKDEISTTSHHSKLMKLLDSLRPNHSIRDLIINNYKIPIYPCWLGDSSFIKLTTIVFKDCDTQYLPTLGNLPFLTSLHFCMMWHVGRTGREFHGVNGFPSLTRLTFADMAEWSEWSEVGNGDFPRLHSLSISSANHLKSLPSDSFMSLTTLELTACQSIEGIPALPKLRILHMGWSCNLRVPQLNPLPSLDCLKIIWYYTTCIYLVPQHLPLLRMICLCCEELMYCEGLGGLASLRDLKLWGCSKFPIHSLLPRLQLQTLDVRDGERETLTEYKL</sequence>
<dbReference type="Proteomes" id="UP000032180">
    <property type="component" value="Chromosome 11"/>
</dbReference>
<dbReference type="Gramene" id="LPERR11G11130.1">
    <property type="protein sequence ID" value="LPERR11G11130.1"/>
    <property type="gene ID" value="LPERR11G11130"/>
</dbReference>
<dbReference type="InterPro" id="IPR027417">
    <property type="entry name" value="P-loop_NTPase"/>
</dbReference>
<evidence type="ECO:0000313" key="13">
    <source>
        <dbReference type="EnsemblPlants" id="LPERR11G11130.1"/>
    </source>
</evidence>
<evidence type="ECO:0000256" key="7">
    <source>
        <dbReference type="SAM" id="Coils"/>
    </source>
</evidence>
<dbReference type="GO" id="GO:0005524">
    <property type="term" value="F:ATP binding"/>
    <property type="evidence" value="ECO:0007669"/>
    <property type="project" value="UniProtKB-KW"/>
</dbReference>
<proteinExistence type="inferred from homology"/>
<dbReference type="InterPro" id="IPR002182">
    <property type="entry name" value="NB-ARC"/>
</dbReference>
<feature type="domain" description="Disease resistance protein winged helix" evidence="11">
    <location>
        <begin position="455"/>
        <end position="524"/>
    </location>
</feature>
<keyword evidence="6" id="KW-0067">ATP-binding</keyword>
<evidence type="ECO:0000256" key="3">
    <source>
        <dbReference type="ARBA" id="ARBA00022737"/>
    </source>
</evidence>
<dbReference type="GO" id="GO:0043531">
    <property type="term" value="F:ADP binding"/>
    <property type="evidence" value="ECO:0007669"/>
    <property type="project" value="InterPro"/>
</dbReference>
<feature type="domain" description="Disease resistance N-terminal" evidence="10">
    <location>
        <begin position="40"/>
        <end position="112"/>
    </location>
</feature>
<comment type="similarity">
    <text evidence="1">Belongs to the disease resistance NB-LRR family.</text>
</comment>
<dbReference type="STRING" id="77586.A0A0D9XS80"/>
<dbReference type="InterPro" id="IPR036388">
    <property type="entry name" value="WH-like_DNA-bd_sf"/>
</dbReference>
<dbReference type="Pfam" id="PF18052">
    <property type="entry name" value="Rx_N"/>
    <property type="match status" value="1"/>
</dbReference>
<accession>A0A0D9XS80</accession>
<evidence type="ECO:0000259" key="12">
    <source>
        <dbReference type="Pfam" id="PF25019"/>
    </source>
</evidence>
<dbReference type="eggNOG" id="KOG4658">
    <property type="taxonomic scope" value="Eukaryota"/>
</dbReference>
<feature type="region of interest" description="Disordered" evidence="8">
    <location>
        <begin position="111"/>
        <end position="133"/>
    </location>
</feature>
<dbReference type="Pfam" id="PF00931">
    <property type="entry name" value="NB-ARC"/>
    <property type="match status" value="1"/>
</dbReference>
<dbReference type="Gene3D" id="1.10.8.430">
    <property type="entry name" value="Helical domain of apoptotic protease-activating factors"/>
    <property type="match status" value="2"/>
</dbReference>
<evidence type="ECO:0000256" key="5">
    <source>
        <dbReference type="ARBA" id="ARBA00022821"/>
    </source>
</evidence>
<dbReference type="InterPro" id="IPR056789">
    <property type="entry name" value="LRR_R13L1-DRL21"/>
</dbReference>
<dbReference type="GO" id="GO:0051707">
    <property type="term" value="P:response to other organism"/>
    <property type="evidence" value="ECO:0007669"/>
    <property type="project" value="UniProtKB-ARBA"/>
</dbReference>
<evidence type="ECO:0000256" key="6">
    <source>
        <dbReference type="ARBA" id="ARBA00022840"/>
    </source>
</evidence>
<dbReference type="Gene3D" id="1.20.5.4130">
    <property type="match status" value="1"/>
</dbReference>
<dbReference type="HOGENOM" id="CLU_000837_8_2_1"/>
<dbReference type="Pfam" id="PF23559">
    <property type="entry name" value="WHD_DRP"/>
    <property type="match status" value="2"/>
</dbReference>
<reference evidence="14" key="2">
    <citation type="submission" date="2013-12" db="EMBL/GenBank/DDBJ databases">
        <authorList>
            <person name="Yu Y."/>
            <person name="Lee S."/>
            <person name="de Baynast K."/>
            <person name="Wissotski M."/>
            <person name="Liu L."/>
            <person name="Talag J."/>
            <person name="Goicoechea J."/>
            <person name="Angelova A."/>
            <person name="Jetty R."/>
            <person name="Kudrna D."/>
            <person name="Golser W."/>
            <person name="Rivera L."/>
            <person name="Zhang J."/>
            <person name="Wing R."/>
        </authorList>
    </citation>
    <scope>NUCLEOTIDE SEQUENCE</scope>
</reference>
<keyword evidence="3" id="KW-0677">Repeat</keyword>
<evidence type="ECO:0000259" key="11">
    <source>
        <dbReference type="Pfam" id="PF23559"/>
    </source>
</evidence>
<feature type="domain" description="R13L1/DRL21-like LRR repeat region" evidence="12">
    <location>
        <begin position="660"/>
        <end position="787"/>
    </location>
</feature>
<keyword evidence="5" id="KW-0611">Plant defense</keyword>
<evidence type="ECO:0000256" key="2">
    <source>
        <dbReference type="ARBA" id="ARBA00022614"/>
    </source>
</evidence>
<dbReference type="PRINTS" id="PR00364">
    <property type="entry name" value="DISEASERSIST"/>
</dbReference>
<dbReference type="EnsemblPlants" id="LPERR11G11130.1">
    <property type="protein sequence ID" value="LPERR11G11130.1"/>
    <property type="gene ID" value="LPERR11G11130"/>
</dbReference>
<dbReference type="PANTHER" id="PTHR36766">
    <property type="entry name" value="PLANT BROAD-SPECTRUM MILDEW RESISTANCE PROTEIN RPW8"/>
    <property type="match status" value="1"/>
</dbReference>
<reference evidence="13" key="3">
    <citation type="submission" date="2015-04" db="UniProtKB">
        <authorList>
            <consortium name="EnsemblPlants"/>
        </authorList>
    </citation>
    <scope>IDENTIFICATION</scope>
</reference>